<proteinExistence type="predicted"/>
<dbReference type="KEGG" id="saqu:EJC51_30245"/>
<dbReference type="AlphaFoldDB" id="A0A3S9I6H9"/>
<evidence type="ECO:0000313" key="2">
    <source>
        <dbReference type="Proteomes" id="UP000280197"/>
    </source>
</evidence>
<accession>A0A3S9I6H9</accession>
<protein>
    <submittedName>
        <fullName evidence="1">Uncharacterized protein</fullName>
    </submittedName>
</protein>
<dbReference type="EMBL" id="CP034463">
    <property type="protein sequence ID" value="AZP19981.1"/>
    <property type="molecule type" value="Genomic_DNA"/>
</dbReference>
<keyword evidence="2" id="KW-1185">Reference proteome</keyword>
<dbReference type="InterPro" id="IPR045682">
    <property type="entry name" value="DUF6193"/>
</dbReference>
<reference evidence="1 2" key="1">
    <citation type="submission" date="2018-12" db="EMBL/GenBank/DDBJ databases">
        <authorList>
            <person name="Li K."/>
        </authorList>
    </citation>
    <scope>NUCLEOTIDE SEQUENCE [LARGE SCALE GENOMIC DNA]</scope>
    <source>
        <strain evidence="2">CR22</strain>
    </source>
</reference>
<dbReference type="RefSeq" id="WP_126273965.1">
    <property type="nucleotide sequence ID" value="NZ_CP034463.1"/>
</dbReference>
<organism evidence="1 2">
    <name type="scientific">Streptomyces aquilus</name>
    <dbReference type="NCBI Taxonomy" id="2548456"/>
    <lineage>
        <taxon>Bacteria</taxon>
        <taxon>Bacillati</taxon>
        <taxon>Actinomycetota</taxon>
        <taxon>Actinomycetes</taxon>
        <taxon>Kitasatosporales</taxon>
        <taxon>Streptomycetaceae</taxon>
        <taxon>Streptomyces</taxon>
    </lineage>
</organism>
<evidence type="ECO:0000313" key="1">
    <source>
        <dbReference type="EMBL" id="AZP19981.1"/>
    </source>
</evidence>
<name>A0A3S9I6H9_9ACTN</name>
<sequence length="102" mass="11754">MDTNAAVAEGWRRARADGRVRAELLDLAWAEPRLRRRFPWIGMGELHFSRTPEYPWTWDARFVLSEYGGTYFVMGPTRQDAVGRVTTAREAVDLVLETLPED</sequence>
<dbReference type="Proteomes" id="UP000280197">
    <property type="component" value="Chromosome"/>
</dbReference>
<gene>
    <name evidence="1" type="ORF">EJC51_30245</name>
</gene>
<dbReference type="Pfam" id="PF19692">
    <property type="entry name" value="DUF6193"/>
    <property type="match status" value="1"/>
</dbReference>